<feature type="transmembrane region" description="Helical" evidence="1">
    <location>
        <begin position="240"/>
        <end position="260"/>
    </location>
</feature>
<keyword evidence="3" id="KW-1185">Reference proteome</keyword>
<dbReference type="GO" id="GO:0016020">
    <property type="term" value="C:membrane"/>
    <property type="evidence" value="ECO:0007669"/>
    <property type="project" value="InterPro"/>
</dbReference>
<keyword evidence="1" id="KW-0812">Transmembrane</keyword>
<feature type="transmembrane region" description="Helical" evidence="1">
    <location>
        <begin position="267"/>
        <end position="292"/>
    </location>
</feature>
<evidence type="ECO:0008006" key="4">
    <source>
        <dbReference type="Google" id="ProtNLM"/>
    </source>
</evidence>
<feature type="transmembrane region" description="Helical" evidence="1">
    <location>
        <begin position="216"/>
        <end position="234"/>
    </location>
</feature>
<sequence>MQNKWVTLTILFMISIVLSYIADQVGMILPYMFTPILLTVFFISVLHWTVDLPNRISNVALYILGIQIGTSFTLSVIVGLSDEWLGILIITIAVMVIAMSLAVLFKKLTHCTLETAILSTVPGALSQMIVMAEEDERADLLLVTLAQTTRIVMVILLVPIISTFIAPKQQSYPEQQGMLTSPSIFELPVVEIIMIIVCVTIVTWILKRIHFPASDLLGPVFTVLLWNVITNHPFTLPVQFINVAQILFGIRIGYQIATLIKGLNIRMIIAIVIQSTVLVALTFVFVAIYSLYSTHSLNDLFLSAAPGGMAQIVIVAIETGADISMVSSYHIFRIFFILLIITPLVSLGLKKRLT</sequence>
<dbReference type="NCBIfam" id="TIGR03082">
    <property type="entry name" value="Gneg_AbrB_dup"/>
    <property type="match status" value="2"/>
</dbReference>
<feature type="transmembrane region" description="Helical" evidence="1">
    <location>
        <begin position="140"/>
        <end position="165"/>
    </location>
</feature>
<keyword evidence="1" id="KW-1133">Transmembrane helix</keyword>
<keyword evidence="1" id="KW-0472">Membrane</keyword>
<dbReference type="GO" id="GO:0010468">
    <property type="term" value="P:regulation of gene expression"/>
    <property type="evidence" value="ECO:0007669"/>
    <property type="project" value="InterPro"/>
</dbReference>
<dbReference type="PANTHER" id="PTHR38457">
    <property type="entry name" value="REGULATOR ABRB-RELATED"/>
    <property type="match status" value="1"/>
</dbReference>
<dbReference type="Pfam" id="PF05145">
    <property type="entry name" value="AbrB"/>
    <property type="match status" value="1"/>
</dbReference>
<feature type="transmembrane region" description="Helical" evidence="1">
    <location>
        <begin position="185"/>
        <end position="204"/>
    </location>
</feature>
<protein>
    <recommendedName>
        <fullName evidence="4">AbrB family transcriptional regulator</fullName>
    </recommendedName>
</protein>
<dbReference type="AlphaFoldDB" id="A0A3N5BKH2"/>
<comment type="caution">
    <text evidence="2">The sequence shown here is derived from an EMBL/GenBank/DDBJ whole genome shotgun (WGS) entry which is preliminary data.</text>
</comment>
<feature type="transmembrane region" description="Helical" evidence="1">
    <location>
        <begin position="59"/>
        <end position="78"/>
    </location>
</feature>
<dbReference type="InterPro" id="IPR007820">
    <property type="entry name" value="AbrB_fam"/>
</dbReference>
<feature type="transmembrane region" description="Helical" evidence="1">
    <location>
        <begin position="84"/>
        <end position="105"/>
    </location>
</feature>
<dbReference type="EMBL" id="RKRK01000002">
    <property type="protein sequence ID" value="RPF58217.1"/>
    <property type="molecule type" value="Genomic_DNA"/>
</dbReference>
<evidence type="ECO:0000256" key="1">
    <source>
        <dbReference type="SAM" id="Phobius"/>
    </source>
</evidence>
<dbReference type="OrthoDB" id="5460360at2"/>
<evidence type="ECO:0000313" key="3">
    <source>
        <dbReference type="Proteomes" id="UP000277108"/>
    </source>
</evidence>
<organism evidence="2 3">
    <name type="scientific">Abyssicoccus albus</name>
    <dbReference type="NCBI Taxonomy" id="1817405"/>
    <lineage>
        <taxon>Bacteria</taxon>
        <taxon>Bacillati</taxon>
        <taxon>Bacillota</taxon>
        <taxon>Bacilli</taxon>
        <taxon>Bacillales</taxon>
        <taxon>Abyssicoccaceae</taxon>
    </lineage>
</organism>
<feature type="transmembrane region" description="Helical" evidence="1">
    <location>
        <begin position="5"/>
        <end position="22"/>
    </location>
</feature>
<dbReference type="RefSeq" id="WP_123807653.1">
    <property type="nucleotide sequence ID" value="NZ_RKRK01000002.1"/>
</dbReference>
<dbReference type="InterPro" id="IPR017516">
    <property type="entry name" value="AbrB_dup"/>
</dbReference>
<reference evidence="2 3" key="1">
    <citation type="submission" date="2018-11" db="EMBL/GenBank/DDBJ databases">
        <title>Genomic Encyclopedia of Type Strains, Phase IV (KMG-IV): sequencing the most valuable type-strain genomes for metagenomic binning, comparative biology and taxonomic classification.</title>
        <authorList>
            <person name="Goeker M."/>
        </authorList>
    </citation>
    <scope>NUCLEOTIDE SEQUENCE [LARGE SCALE GENOMIC DNA]</scope>
    <source>
        <strain evidence="2 3">DSM 29158</strain>
    </source>
</reference>
<proteinExistence type="predicted"/>
<accession>A0A3N5BKH2</accession>
<feature type="transmembrane region" description="Helical" evidence="1">
    <location>
        <begin position="28"/>
        <end position="47"/>
    </location>
</feature>
<dbReference type="PANTHER" id="PTHR38457:SF1">
    <property type="entry name" value="REGULATOR ABRB-RELATED"/>
    <property type="match status" value="1"/>
</dbReference>
<dbReference type="Proteomes" id="UP000277108">
    <property type="component" value="Unassembled WGS sequence"/>
</dbReference>
<evidence type="ECO:0000313" key="2">
    <source>
        <dbReference type="EMBL" id="RPF58217.1"/>
    </source>
</evidence>
<dbReference type="PIRSF" id="PIRSF038991">
    <property type="entry name" value="Protein_AbrB"/>
    <property type="match status" value="1"/>
</dbReference>
<feature type="transmembrane region" description="Helical" evidence="1">
    <location>
        <begin position="331"/>
        <end position="349"/>
    </location>
</feature>
<name>A0A3N5BKH2_9BACL</name>
<gene>
    <name evidence="2" type="ORF">EDD62_0860</name>
</gene>